<reference evidence="2" key="1">
    <citation type="submission" date="2014-09" db="EMBL/GenBank/DDBJ databases">
        <title>Genome sequence of the luminous mushroom Mycena chlorophos for searching fungal bioluminescence genes.</title>
        <authorList>
            <person name="Tanaka Y."/>
            <person name="Kasuga D."/>
            <person name="Oba Y."/>
            <person name="Hase S."/>
            <person name="Sato K."/>
            <person name="Oba Y."/>
            <person name="Sakakibara Y."/>
        </authorList>
    </citation>
    <scope>NUCLEOTIDE SEQUENCE</scope>
</reference>
<accession>A0ABQ0M7C1</accession>
<evidence type="ECO:0000256" key="1">
    <source>
        <dbReference type="SAM" id="MobiDB-lite"/>
    </source>
</evidence>
<feature type="compositionally biased region" description="Basic and acidic residues" evidence="1">
    <location>
        <begin position="317"/>
        <end position="331"/>
    </location>
</feature>
<dbReference type="EMBL" id="DF849829">
    <property type="protein sequence ID" value="GAT59185.1"/>
    <property type="molecule type" value="Genomic_DNA"/>
</dbReference>
<name>A0ABQ0M7C1_MYCCL</name>
<proteinExistence type="predicted"/>
<sequence>MLTALALIAPTGAQLQALPRASIPSCKHLPIQPDRRLRTASPPASCSYITAGNRLHQTITAFLFSKKQHTYLQMSSDATSPKPEEFQAAPENIHSDGAVVPTEAEAKPVEDTKPQKSVDDSEYVVTQPPKPPAYFPRGKPTPTTSGKPQGGGKPRPAPGRGDHSINWTSTVSILSILECIHVALLDEDPAPVHRRSPEQHLQTLKGKSPVPVNMFEDPSDVAPVQVQDERAVEGEAGSKSSEPTGNRRDSDSDSSSDDEEESESEGGLSLSPLPEIKGQKHRGPPTNSVAGRPAQKAPRKAAPKDQKPAKQPSQSDQQKDKSKDKGKDGDKGGGLFGFLKSS</sequence>
<dbReference type="Proteomes" id="UP000815677">
    <property type="component" value="Unassembled WGS sequence"/>
</dbReference>
<organism evidence="2 3">
    <name type="scientific">Mycena chlorophos</name>
    <name type="common">Agaric fungus</name>
    <name type="synonym">Agaricus chlorophos</name>
    <dbReference type="NCBI Taxonomy" id="658473"/>
    <lineage>
        <taxon>Eukaryota</taxon>
        <taxon>Fungi</taxon>
        <taxon>Dikarya</taxon>
        <taxon>Basidiomycota</taxon>
        <taxon>Agaricomycotina</taxon>
        <taxon>Agaricomycetes</taxon>
        <taxon>Agaricomycetidae</taxon>
        <taxon>Agaricales</taxon>
        <taxon>Marasmiineae</taxon>
        <taxon>Mycenaceae</taxon>
        <taxon>Mycena</taxon>
    </lineage>
</organism>
<gene>
    <name evidence="2" type="ORF">MCHLO_15516</name>
</gene>
<feature type="compositionally biased region" description="Basic and acidic residues" evidence="1">
    <location>
        <begin position="104"/>
        <end position="119"/>
    </location>
</feature>
<evidence type="ECO:0000313" key="2">
    <source>
        <dbReference type="EMBL" id="GAT59185.1"/>
    </source>
</evidence>
<feature type="compositionally biased region" description="Acidic residues" evidence="1">
    <location>
        <begin position="252"/>
        <end position="264"/>
    </location>
</feature>
<keyword evidence="3" id="KW-1185">Reference proteome</keyword>
<protein>
    <submittedName>
        <fullName evidence="2">Uncharacterized protein</fullName>
    </submittedName>
</protein>
<feature type="region of interest" description="Disordered" evidence="1">
    <location>
        <begin position="191"/>
        <end position="342"/>
    </location>
</feature>
<evidence type="ECO:0000313" key="3">
    <source>
        <dbReference type="Proteomes" id="UP000815677"/>
    </source>
</evidence>
<feature type="region of interest" description="Disordered" evidence="1">
    <location>
        <begin position="104"/>
        <end position="164"/>
    </location>
</feature>